<keyword evidence="10" id="KW-0769">Symport</keyword>
<evidence type="ECO:0000256" key="13">
    <source>
        <dbReference type="ARBA" id="ARBA00023136"/>
    </source>
</evidence>
<dbReference type="GO" id="GO:0015293">
    <property type="term" value="F:symporter activity"/>
    <property type="evidence" value="ECO:0007669"/>
    <property type="project" value="UniProtKB-KW"/>
</dbReference>
<evidence type="ECO:0000256" key="5">
    <source>
        <dbReference type="ARBA" id="ARBA00022448"/>
    </source>
</evidence>
<evidence type="ECO:0000256" key="8">
    <source>
        <dbReference type="ARBA" id="ARBA00022692"/>
    </source>
</evidence>
<dbReference type="eggNOG" id="KOG4650">
    <property type="taxonomic scope" value="Eukaryota"/>
</dbReference>
<evidence type="ECO:0000256" key="7">
    <source>
        <dbReference type="ARBA" id="ARBA00022490"/>
    </source>
</evidence>
<comment type="catalytic activity">
    <reaction evidence="21">
        <text>pemetrexed(in) + H(+)(in) = pemetrexed(out) + H(+)(out)</text>
        <dbReference type="Rhea" id="RHEA:70171"/>
        <dbReference type="ChEBI" id="CHEBI:15378"/>
        <dbReference type="ChEBI" id="CHEBI:63724"/>
    </reaction>
</comment>
<dbReference type="InterPro" id="IPR036259">
    <property type="entry name" value="MFS_trans_sf"/>
</dbReference>
<name>C3YBD8_BRAFL</name>
<keyword evidence="13 24" id="KW-0472">Membrane</keyword>
<evidence type="ECO:0000256" key="1">
    <source>
        <dbReference type="ARBA" id="ARBA00004337"/>
    </source>
</evidence>
<sequence>MGNVVSLVESSPLARDAAVAFGVQWALFPIAAYFQTEKFFDLAGGGTFALLSLLSLRWGGRYYQRQKIQTGMVCTWALRLSLFLFHRVLKAGSDSRFKHVKKNPKMFLLYWTIQGLWVFVTLLPTLLLNDEKSNPALGERDYAGWGLWALGMLVEIIADYQKSAFKNNPANKDKFIQSGLWSLSRHPNYLGEILLQTGLYISASSVFRGYQHLSAVSPVFVFLLLTRLSGIPILERQGMKRWGQNPAYLAYRRNTAVLIPYICKTFREVVTTNGDDRKMTKDPTKSDDGGASESQPLLSGKKVSTDHTPSSTCRLPIEPIPLFFLLAIGLQNPILKEFLYYKQCEKINITFVWDDNSSKCFLNMSDPGYLAQQTAQAGASQQLLYHNIALLSPVCFSAIFFGVWSDLSQRRKVAIVPPIFGMIIQAAVYLLLMGFEFSFEFVIIGVTFVGLLGYYYTPFVGIKAYLADVTPRSQLTFRLAVLSAFEGIGIGLGYVTSGLWIQWQKSFTTSMWIPLGLFIFMFLYVILLPESLPKSEKKLFSCSHFSAFGRACKSAKNSDINWGLLGCYYVAYISVHFADGAFSEIVNLYLMNSPFCWDPTKIGILLAAMYVGGHMISAVGIRVFGRVMDDLWIAQIGVLSDVLANTLMAVSAYLPHQDIIPFIVPCVRMFGRMQHCVISSGMSKLVSQDRQGSVFALLYCFEAINKLTQSLVFLPVYRATLHWFPGFGFLINPAINFIITVPVLGFVHYRTRNRSTRSQLTIN</sequence>
<comment type="similarity">
    <text evidence="18">Belongs to the major facilitator superfamily. SLC46A family.</text>
</comment>
<keyword evidence="9" id="KW-0967">Endosome</keyword>
<evidence type="ECO:0000256" key="12">
    <source>
        <dbReference type="ARBA" id="ARBA00022989"/>
    </source>
</evidence>
<evidence type="ECO:0000256" key="6">
    <source>
        <dbReference type="ARBA" id="ARBA00022475"/>
    </source>
</evidence>
<dbReference type="GO" id="GO:0016323">
    <property type="term" value="C:basolateral plasma membrane"/>
    <property type="evidence" value="ECO:0007669"/>
    <property type="project" value="UniProtKB-SubCell"/>
</dbReference>
<feature type="transmembrane region" description="Helical" evidence="24">
    <location>
        <begin position="415"/>
        <end position="432"/>
    </location>
</feature>
<dbReference type="SUPFAM" id="SSF103473">
    <property type="entry name" value="MFS general substrate transporter"/>
    <property type="match status" value="1"/>
</dbReference>
<evidence type="ECO:0000256" key="2">
    <source>
        <dbReference type="ARBA" id="ARBA00004424"/>
    </source>
</evidence>
<keyword evidence="7" id="KW-0963">Cytoplasm</keyword>
<comment type="catalytic activity">
    <reaction evidence="17">
        <text>folate(in) + H(+)(in) = folate(out) + H(+)(out)</text>
        <dbReference type="Rhea" id="RHEA:70159"/>
        <dbReference type="ChEBI" id="CHEBI:15378"/>
        <dbReference type="ChEBI" id="CHEBI:62501"/>
    </reaction>
</comment>
<reference evidence="25" key="1">
    <citation type="journal article" date="2008" name="Nature">
        <title>The amphioxus genome and the evolution of the chordate karyotype.</title>
        <authorList>
            <consortium name="US DOE Joint Genome Institute (JGI-PGF)"/>
            <person name="Putnam N.H."/>
            <person name="Butts T."/>
            <person name="Ferrier D.E.K."/>
            <person name="Furlong R.F."/>
            <person name="Hellsten U."/>
            <person name="Kawashima T."/>
            <person name="Robinson-Rechavi M."/>
            <person name="Shoguchi E."/>
            <person name="Terry A."/>
            <person name="Yu J.-K."/>
            <person name="Benito-Gutierrez E.L."/>
            <person name="Dubchak I."/>
            <person name="Garcia-Fernandez J."/>
            <person name="Gibson-Brown J.J."/>
            <person name="Grigoriev I.V."/>
            <person name="Horton A.C."/>
            <person name="de Jong P.J."/>
            <person name="Jurka J."/>
            <person name="Kapitonov V.V."/>
            <person name="Kohara Y."/>
            <person name="Kuroki Y."/>
            <person name="Lindquist E."/>
            <person name="Lucas S."/>
            <person name="Osoegawa K."/>
            <person name="Pennacchio L.A."/>
            <person name="Salamov A.A."/>
            <person name="Satou Y."/>
            <person name="Sauka-Spengler T."/>
            <person name="Schmutz J."/>
            <person name="Shin-I T."/>
            <person name="Toyoda A."/>
            <person name="Bronner-Fraser M."/>
            <person name="Fujiyama A."/>
            <person name="Holland L.Z."/>
            <person name="Holland P.W.H."/>
            <person name="Satoh N."/>
            <person name="Rokhsar D.S."/>
        </authorList>
    </citation>
    <scope>NUCLEOTIDE SEQUENCE [LARGE SCALE GENOMIC DNA]</scope>
    <source>
        <strain evidence="25">S238N-H82</strain>
        <tissue evidence="25">Testes</tissue>
    </source>
</reference>
<evidence type="ECO:0000256" key="21">
    <source>
        <dbReference type="ARBA" id="ARBA00047769"/>
    </source>
</evidence>
<keyword evidence="12 24" id="KW-1133">Transmembrane helix</keyword>
<evidence type="ECO:0000256" key="24">
    <source>
        <dbReference type="SAM" id="Phobius"/>
    </source>
</evidence>
<dbReference type="InterPro" id="IPR010721">
    <property type="entry name" value="UstE-like"/>
</dbReference>
<dbReference type="GO" id="GO:0005542">
    <property type="term" value="F:folic acid binding"/>
    <property type="evidence" value="ECO:0007669"/>
    <property type="project" value="UniProtKB-KW"/>
</dbReference>
<evidence type="ECO:0000256" key="4">
    <source>
        <dbReference type="ARBA" id="ARBA00004554"/>
    </source>
</evidence>
<dbReference type="Gene3D" id="1.20.1250.20">
    <property type="entry name" value="MFS general substrate transporter like domains"/>
    <property type="match status" value="1"/>
</dbReference>
<evidence type="ECO:0000256" key="14">
    <source>
        <dbReference type="ARBA" id="ARBA00023157"/>
    </source>
</evidence>
<dbReference type="eggNOG" id="KOG2816">
    <property type="taxonomic scope" value="Eukaryota"/>
</dbReference>
<evidence type="ECO:0000256" key="9">
    <source>
        <dbReference type="ARBA" id="ARBA00022753"/>
    </source>
</evidence>
<dbReference type="GO" id="GO:0010008">
    <property type="term" value="C:endosome membrane"/>
    <property type="evidence" value="ECO:0007669"/>
    <property type="project" value="UniProtKB-SubCell"/>
</dbReference>
<keyword evidence="6" id="KW-1003">Cell membrane</keyword>
<evidence type="ECO:0000256" key="19">
    <source>
        <dbReference type="ARBA" id="ARBA00040650"/>
    </source>
</evidence>
<dbReference type="InterPro" id="IPR011701">
    <property type="entry name" value="MFS"/>
</dbReference>
<dbReference type="Gene3D" id="1.20.120.1630">
    <property type="match status" value="1"/>
</dbReference>
<feature type="transmembrane region" description="Helical" evidence="24">
    <location>
        <begin position="39"/>
        <end position="56"/>
    </location>
</feature>
<dbReference type="PROSITE" id="PS50244">
    <property type="entry name" value="S5A_REDUCTASE"/>
    <property type="match status" value="1"/>
</dbReference>
<evidence type="ECO:0000313" key="25">
    <source>
        <dbReference type="EMBL" id="EEN62295.1"/>
    </source>
</evidence>
<keyword evidence="11" id="KW-0290">Folate-binding</keyword>
<dbReference type="PANTHER" id="PTHR23507">
    <property type="entry name" value="ZGC:174356"/>
    <property type="match status" value="1"/>
</dbReference>
<organism>
    <name type="scientific">Branchiostoma floridae</name>
    <name type="common">Florida lancelet</name>
    <name type="synonym">Amphioxus</name>
    <dbReference type="NCBI Taxonomy" id="7739"/>
    <lineage>
        <taxon>Eukaryota</taxon>
        <taxon>Metazoa</taxon>
        <taxon>Chordata</taxon>
        <taxon>Cephalochordata</taxon>
        <taxon>Leptocardii</taxon>
        <taxon>Amphioxiformes</taxon>
        <taxon>Branchiostomatidae</taxon>
        <taxon>Branchiostoma</taxon>
    </lineage>
</organism>
<evidence type="ECO:0000256" key="10">
    <source>
        <dbReference type="ARBA" id="ARBA00022847"/>
    </source>
</evidence>
<feature type="transmembrane region" description="Helical" evidence="24">
    <location>
        <begin position="631"/>
        <end position="654"/>
    </location>
</feature>
<dbReference type="GO" id="GO:0016324">
    <property type="term" value="C:apical plasma membrane"/>
    <property type="evidence" value="ECO:0007669"/>
    <property type="project" value="UniProtKB-SubCell"/>
</dbReference>
<keyword evidence="14" id="KW-1015">Disulfide bond</keyword>
<dbReference type="InParanoid" id="C3YBD8"/>
<evidence type="ECO:0000256" key="16">
    <source>
        <dbReference type="ARBA" id="ARBA00036193"/>
    </source>
</evidence>
<feature type="transmembrane region" description="Helical" evidence="24">
    <location>
        <begin position="107"/>
        <end position="127"/>
    </location>
</feature>
<keyword evidence="8 24" id="KW-0812">Transmembrane</keyword>
<protein>
    <recommendedName>
        <fullName evidence="19">Proton-coupled folate transporter</fullName>
    </recommendedName>
    <alternativeName>
        <fullName evidence="20">Solute carrier family 46 member 1</fullName>
    </alternativeName>
</protein>
<accession>C3YBD8</accession>
<keyword evidence="15" id="KW-0325">Glycoprotein</keyword>
<proteinExistence type="inferred from homology"/>
<feature type="transmembrane region" description="Helical" evidence="24">
    <location>
        <begin position="383"/>
        <end position="403"/>
    </location>
</feature>
<gene>
    <name evidence="25" type="ORF">BRAFLDRAFT_118487</name>
</gene>
<dbReference type="Pfam" id="PF06966">
    <property type="entry name" value="DUF1295"/>
    <property type="match status" value="1"/>
</dbReference>
<dbReference type="EMBL" id="GG666497">
    <property type="protein sequence ID" value="EEN62295.1"/>
    <property type="molecule type" value="Genomic_DNA"/>
</dbReference>
<comment type="subcellular location">
    <subcellularLocation>
        <location evidence="2">Apical cell membrane</location>
        <topology evidence="2">Multi-pass membrane protein</topology>
    </subcellularLocation>
    <subcellularLocation>
        <location evidence="4">Basolateral cell membrane</location>
        <topology evidence="4">Multi-pass membrane protein</topology>
    </subcellularLocation>
    <subcellularLocation>
        <location evidence="3">Cytoplasm</location>
    </subcellularLocation>
    <subcellularLocation>
        <location evidence="1">Endosome membrane</location>
        <topology evidence="1">Multi-pass membrane protein</topology>
    </subcellularLocation>
</comment>
<evidence type="ECO:0000256" key="15">
    <source>
        <dbReference type="ARBA" id="ARBA00023180"/>
    </source>
</evidence>
<dbReference type="PANTHER" id="PTHR23507:SF2">
    <property type="entry name" value="PROTON-COUPLED FOLATE TRANSPORTER"/>
    <property type="match status" value="1"/>
</dbReference>
<feature type="transmembrane region" description="Helical" evidence="24">
    <location>
        <begin position="477"/>
        <end position="495"/>
    </location>
</feature>
<evidence type="ECO:0000256" key="17">
    <source>
        <dbReference type="ARBA" id="ARBA00036250"/>
    </source>
</evidence>
<feature type="compositionally biased region" description="Basic and acidic residues" evidence="23">
    <location>
        <begin position="274"/>
        <end position="288"/>
    </location>
</feature>
<feature type="transmembrane region" description="Helical" evidence="24">
    <location>
        <begin position="602"/>
        <end position="625"/>
    </location>
</feature>
<comment type="catalytic activity">
    <reaction evidence="22">
        <text>methotrexate(in) + H(+)(in) = methotrexate(out) + H(+)(out)</text>
        <dbReference type="Rhea" id="RHEA:70163"/>
        <dbReference type="ChEBI" id="CHEBI:15378"/>
        <dbReference type="ChEBI" id="CHEBI:50681"/>
    </reaction>
</comment>
<feature type="transmembrane region" description="Helical" evidence="24">
    <location>
        <begin position="569"/>
        <end position="590"/>
    </location>
</feature>
<dbReference type="Pfam" id="PF07690">
    <property type="entry name" value="MFS_1"/>
    <property type="match status" value="1"/>
</dbReference>
<evidence type="ECO:0000256" key="3">
    <source>
        <dbReference type="ARBA" id="ARBA00004496"/>
    </source>
</evidence>
<keyword evidence="5" id="KW-0813">Transport</keyword>
<feature type="region of interest" description="Disordered" evidence="23">
    <location>
        <begin position="274"/>
        <end position="311"/>
    </location>
</feature>
<evidence type="ECO:0000256" key="20">
    <source>
        <dbReference type="ARBA" id="ARBA00042514"/>
    </source>
</evidence>
<evidence type="ECO:0000256" key="22">
    <source>
        <dbReference type="ARBA" id="ARBA00047850"/>
    </source>
</evidence>
<feature type="transmembrane region" description="Helical" evidence="24">
    <location>
        <begin position="439"/>
        <end position="457"/>
    </location>
</feature>
<evidence type="ECO:0000256" key="11">
    <source>
        <dbReference type="ARBA" id="ARBA00022954"/>
    </source>
</evidence>
<evidence type="ECO:0000256" key="23">
    <source>
        <dbReference type="SAM" id="MobiDB-lite"/>
    </source>
</evidence>
<feature type="transmembrane region" description="Helical" evidence="24">
    <location>
        <begin position="507"/>
        <end position="527"/>
    </location>
</feature>
<evidence type="ECO:0000256" key="18">
    <source>
        <dbReference type="ARBA" id="ARBA00038227"/>
    </source>
</evidence>
<feature type="transmembrane region" description="Helical" evidence="24">
    <location>
        <begin position="723"/>
        <end position="747"/>
    </location>
</feature>
<dbReference type="AlphaFoldDB" id="C3YBD8"/>
<comment type="catalytic activity">
    <reaction evidence="16">
        <text>(6S)-5-methyl-5,6,7,8-tetrahydrofolate(in) + H(+)(in) = (6S)-5-methyl-5,6,7,8-tetrahydrofolate(out) + H(+)(out)</text>
        <dbReference type="Rhea" id="RHEA:70167"/>
        <dbReference type="ChEBI" id="CHEBI:15378"/>
        <dbReference type="ChEBI" id="CHEBI:18608"/>
    </reaction>
</comment>